<comment type="caution">
    <text evidence="2">The sequence shown here is derived from an EMBL/GenBank/DDBJ whole genome shotgun (WGS) entry which is preliminary data.</text>
</comment>
<sequence>MAVCNTFRNFRQSIQKKNNLAEITYLPTYFLYLYLANLRKKRAGTFKLTAMKLRVILLLAFFAVTAPASFAQVKQKSAKTEQTRQHRIIYDVNAADTAQHAGLIRQLNNLKRAWPDARVEVVVYGKALNLLVTENTTKATAIKELQAKGVVFAACENTMRARKITKAQLLPAVITVPMAVGEIVIKQEEGWSYIKL</sequence>
<proteinExistence type="predicted"/>
<dbReference type="Proteomes" id="UP001476807">
    <property type="component" value="Unassembled WGS sequence"/>
</dbReference>
<keyword evidence="3" id="KW-1185">Reference proteome</keyword>
<feature type="transmembrane region" description="Helical" evidence="1">
    <location>
        <begin position="20"/>
        <end position="38"/>
    </location>
</feature>
<evidence type="ECO:0000313" key="2">
    <source>
        <dbReference type="EMBL" id="MER2997596.1"/>
    </source>
</evidence>
<keyword evidence="1" id="KW-0472">Membrane</keyword>
<dbReference type="SUPFAM" id="SSF75169">
    <property type="entry name" value="DsrEFH-like"/>
    <property type="match status" value="1"/>
</dbReference>
<dbReference type="RefSeq" id="WP_350412002.1">
    <property type="nucleotide sequence ID" value="NZ_JBEOKT010000006.1"/>
</dbReference>
<organism evidence="2 3">
    <name type="scientific">Pontibacter populi</name>
    <dbReference type="NCBI Taxonomy" id="890055"/>
    <lineage>
        <taxon>Bacteria</taxon>
        <taxon>Pseudomonadati</taxon>
        <taxon>Bacteroidota</taxon>
        <taxon>Cytophagia</taxon>
        <taxon>Cytophagales</taxon>
        <taxon>Hymenobacteraceae</taxon>
        <taxon>Pontibacter</taxon>
    </lineage>
</organism>
<name>A0ABV1RT89_9BACT</name>
<dbReference type="PANTHER" id="PTHR37691:SF1">
    <property type="entry name" value="BLR3518 PROTEIN"/>
    <property type="match status" value="1"/>
</dbReference>
<dbReference type="InterPro" id="IPR003787">
    <property type="entry name" value="Sulphur_relay_DsrE/F-like"/>
</dbReference>
<feature type="transmembrane region" description="Helical" evidence="1">
    <location>
        <begin position="50"/>
        <end position="70"/>
    </location>
</feature>
<evidence type="ECO:0000313" key="3">
    <source>
        <dbReference type="Proteomes" id="UP001476807"/>
    </source>
</evidence>
<dbReference type="PANTHER" id="PTHR37691">
    <property type="entry name" value="BLR3518 PROTEIN"/>
    <property type="match status" value="1"/>
</dbReference>
<keyword evidence="1" id="KW-0812">Transmembrane</keyword>
<dbReference type="InterPro" id="IPR027396">
    <property type="entry name" value="DsrEFH-like"/>
</dbReference>
<evidence type="ECO:0000256" key="1">
    <source>
        <dbReference type="SAM" id="Phobius"/>
    </source>
</evidence>
<reference evidence="2 3" key="1">
    <citation type="submission" date="2024-06" db="EMBL/GenBank/DDBJ databases">
        <title>Pontibacter populi HYL7-15.</title>
        <authorList>
            <person name="Kim M.K."/>
        </authorList>
    </citation>
    <scope>NUCLEOTIDE SEQUENCE [LARGE SCALE GENOMIC DNA]</scope>
    <source>
        <strain evidence="2 3">HYL7-15</strain>
    </source>
</reference>
<dbReference type="EMBL" id="JBEOKT010000006">
    <property type="protein sequence ID" value="MER2997596.1"/>
    <property type="molecule type" value="Genomic_DNA"/>
</dbReference>
<keyword evidence="1" id="KW-1133">Transmembrane helix</keyword>
<protein>
    <submittedName>
        <fullName evidence="2">DsrE family protein</fullName>
    </submittedName>
</protein>
<gene>
    <name evidence="2" type="ORF">ABS362_08555</name>
</gene>
<dbReference type="Pfam" id="PF02635">
    <property type="entry name" value="DsrE"/>
    <property type="match status" value="1"/>
</dbReference>
<dbReference type="Gene3D" id="3.40.1260.10">
    <property type="entry name" value="DsrEFH-like"/>
    <property type="match status" value="1"/>
</dbReference>
<accession>A0ABV1RT89</accession>